<proteinExistence type="inferred from homology"/>
<sequence length="108" mass="11643">MSQITTHILDAATGQPASDVAVELTDADGTVVATGVTGDNGRITDLGPDSLAVGAYRLVFATAEYFARTERPTFYPRVTIDFSVTDSQQHYHVPLLISPFAYSTYRGN</sequence>
<dbReference type="CDD" id="cd05822">
    <property type="entry name" value="TLP_HIUase"/>
    <property type="match status" value="1"/>
</dbReference>
<dbReference type="SUPFAM" id="SSF49472">
    <property type="entry name" value="Transthyretin (synonym: prealbumin)"/>
    <property type="match status" value="1"/>
</dbReference>
<protein>
    <recommendedName>
        <fullName evidence="8">5-hydroxyisourate hydrolase</fullName>
        <shortName evidence="8">HIU hydrolase</shortName>
        <shortName evidence="8">HIUHase</shortName>
        <ecNumber evidence="8">3.5.2.17</ecNumber>
    </recommendedName>
</protein>
<evidence type="ECO:0000313" key="10">
    <source>
        <dbReference type="EMBL" id="NMN99740.1"/>
    </source>
</evidence>
<evidence type="ECO:0000256" key="7">
    <source>
        <dbReference type="PIRSR" id="PIRSR600895-51"/>
    </source>
</evidence>
<dbReference type="PANTHER" id="PTHR10395:SF7">
    <property type="entry name" value="5-HYDROXYISOURATE HYDROLASE"/>
    <property type="match status" value="1"/>
</dbReference>
<dbReference type="Gene3D" id="2.60.40.180">
    <property type="entry name" value="Transthyretin/hydroxyisourate hydrolase domain"/>
    <property type="match status" value="1"/>
</dbReference>
<comment type="caution">
    <text evidence="10">The sequence shown here is derived from an EMBL/GenBank/DDBJ whole genome shotgun (WGS) entry which is preliminary data.</text>
</comment>
<evidence type="ECO:0000256" key="4">
    <source>
        <dbReference type="ARBA" id="ARBA00011881"/>
    </source>
</evidence>
<evidence type="ECO:0000256" key="6">
    <source>
        <dbReference type="ARBA" id="ARBA00022801"/>
    </source>
</evidence>
<dbReference type="AlphaFoldDB" id="A0A848KU89"/>
<dbReference type="GO" id="GO:0033971">
    <property type="term" value="F:hydroxyisourate hydrolase activity"/>
    <property type="evidence" value="ECO:0007669"/>
    <property type="project" value="UniProtKB-EC"/>
</dbReference>
<evidence type="ECO:0000259" key="9">
    <source>
        <dbReference type="Pfam" id="PF00576"/>
    </source>
</evidence>
<feature type="domain" description="Transthyretin/hydroxyisourate hydrolase" evidence="9">
    <location>
        <begin position="4"/>
        <end position="107"/>
    </location>
</feature>
<dbReference type="RefSeq" id="WP_170192246.1">
    <property type="nucleotide sequence ID" value="NZ_JABBNB010000001.1"/>
</dbReference>
<dbReference type="InterPro" id="IPR014306">
    <property type="entry name" value="Hydroxyisourate_hydrolase"/>
</dbReference>
<comment type="catalytic activity">
    <reaction evidence="1 8">
        <text>5-hydroxyisourate + H2O = 5-hydroxy-2-oxo-4-ureido-2,5-dihydro-1H-imidazole-5-carboxylate + H(+)</text>
        <dbReference type="Rhea" id="RHEA:23736"/>
        <dbReference type="ChEBI" id="CHEBI:15377"/>
        <dbReference type="ChEBI" id="CHEBI:15378"/>
        <dbReference type="ChEBI" id="CHEBI:18072"/>
        <dbReference type="ChEBI" id="CHEBI:58639"/>
        <dbReference type="EC" id="3.5.2.17"/>
    </reaction>
</comment>
<evidence type="ECO:0000256" key="2">
    <source>
        <dbReference type="ARBA" id="ARBA00002704"/>
    </source>
</evidence>
<dbReference type="PROSITE" id="PS00768">
    <property type="entry name" value="TRANSTHYRETIN_1"/>
    <property type="match status" value="1"/>
</dbReference>
<feature type="binding site" evidence="7">
    <location>
        <position position="105"/>
    </location>
    <ligand>
        <name>substrate</name>
    </ligand>
</feature>
<keyword evidence="11" id="KW-1185">Reference proteome</keyword>
<dbReference type="Pfam" id="PF00576">
    <property type="entry name" value="Transthyretin"/>
    <property type="match status" value="1"/>
</dbReference>
<keyword evidence="5 8" id="KW-0659">Purine metabolism</keyword>
<dbReference type="EMBL" id="JABBNB010000001">
    <property type="protein sequence ID" value="NMN99740.1"/>
    <property type="molecule type" value="Genomic_DNA"/>
</dbReference>
<evidence type="ECO:0000313" key="11">
    <source>
        <dbReference type="Proteomes" id="UP000550729"/>
    </source>
</evidence>
<dbReference type="InterPro" id="IPR036817">
    <property type="entry name" value="Transthyretin/HIU_hydrolase_sf"/>
</dbReference>
<feature type="binding site" evidence="7">
    <location>
        <position position="7"/>
    </location>
    <ligand>
        <name>substrate</name>
    </ligand>
</feature>
<dbReference type="EC" id="3.5.2.17" evidence="8"/>
<dbReference type="PANTHER" id="PTHR10395">
    <property type="entry name" value="URICASE AND TRANSTHYRETIN-RELATED"/>
    <property type="match status" value="1"/>
</dbReference>
<dbReference type="NCBIfam" id="TIGR02962">
    <property type="entry name" value="hdxy_isourate"/>
    <property type="match status" value="1"/>
</dbReference>
<reference evidence="10 11" key="1">
    <citation type="submission" date="2020-04" db="EMBL/GenBank/DDBJ databases">
        <title>Gordonia sp. nov. TBRC 11910.</title>
        <authorList>
            <person name="Suriyachadkun C."/>
        </authorList>
    </citation>
    <scope>NUCLEOTIDE SEQUENCE [LARGE SCALE GENOMIC DNA]</scope>
    <source>
        <strain evidence="10 11">TBRC 11910</strain>
    </source>
</reference>
<organism evidence="10 11">
    <name type="scientific">Gordonia asplenii</name>
    <dbReference type="NCBI Taxonomy" id="2725283"/>
    <lineage>
        <taxon>Bacteria</taxon>
        <taxon>Bacillati</taxon>
        <taxon>Actinomycetota</taxon>
        <taxon>Actinomycetes</taxon>
        <taxon>Mycobacteriales</taxon>
        <taxon>Gordoniaceae</taxon>
        <taxon>Gordonia</taxon>
    </lineage>
</organism>
<dbReference type="GO" id="GO:0006144">
    <property type="term" value="P:purine nucleobase metabolic process"/>
    <property type="evidence" value="ECO:0007669"/>
    <property type="project" value="UniProtKB-KW"/>
</dbReference>
<dbReference type="Proteomes" id="UP000550729">
    <property type="component" value="Unassembled WGS sequence"/>
</dbReference>
<dbReference type="InterPro" id="IPR000895">
    <property type="entry name" value="Transthyretin/HIU_hydrolase"/>
</dbReference>
<dbReference type="InterPro" id="IPR023418">
    <property type="entry name" value="Thyroxine_BS"/>
</dbReference>
<comment type="function">
    <text evidence="2">Catalyzes the hydrolysis of 5-hydroxyisourate (HIU) to 2-oxo-4-hydroxy-4-carboxy-5-ureidoimidazoline (OHCU).</text>
</comment>
<comment type="similarity">
    <text evidence="3 8">Belongs to the transthyretin family. 5-hydroxyisourate hydrolase subfamily.</text>
</comment>
<evidence type="ECO:0000256" key="1">
    <source>
        <dbReference type="ARBA" id="ARBA00001043"/>
    </source>
</evidence>
<accession>A0A848KU89</accession>
<name>A0A848KU89_9ACTN</name>
<gene>
    <name evidence="10" type="primary">uraH</name>
    <name evidence="10" type="ORF">HH308_00730</name>
</gene>
<comment type="subunit">
    <text evidence="4 8">Homotetramer.</text>
</comment>
<evidence type="ECO:0000256" key="8">
    <source>
        <dbReference type="RuleBase" id="RU361270"/>
    </source>
</evidence>
<evidence type="ECO:0000256" key="5">
    <source>
        <dbReference type="ARBA" id="ARBA00022631"/>
    </source>
</evidence>
<dbReference type="InterPro" id="IPR023416">
    <property type="entry name" value="Transthyretin/HIU_hydrolase_d"/>
</dbReference>
<feature type="binding site" evidence="7">
    <location>
        <position position="42"/>
    </location>
    <ligand>
        <name>substrate</name>
    </ligand>
</feature>
<evidence type="ECO:0000256" key="3">
    <source>
        <dbReference type="ARBA" id="ARBA00009850"/>
    </source>
</evidence>
<dbReference type="PRINTS" id="PR00189">
    <property type="entry name" value="TRNSTHYRETIN"/>
</dbReference>
<keyword evidence="6 8" id="KW-0378">Hydrolase</keyword>